<gene>
    <name evidence="5" type="ORF">HALTITAN_2133</name>
</gene>
<name>L9U815_9GAMM</name>
<dbReference type="PATRIC" id="fig|1204738.3.peg.3206"/>
<comment type="caution">
    <text evidence="5">The sequence shown here is derived from an EMBL/GenBank/DDBJ whole genome shotgun (WGS) entry which is preliminary data.</text>
</comment>
<keyword evidence="4" id="KW-0732">Signal</keyword>
<comment type="subcellular location">
    <subcellularLocation>
        <location evidence="1">Cell envelope</location>
    </subcellularLocation>
</comment>
<dbReference type="CDD" id="cd13603">
    <property type="entry name" value="PBP2_TRAP_Siap_TeaA_like"/>
    <property type="match status" value="1"/>
</dbReference>
<keyword evidence="3" id="KW-0813">Transport</keyword>
<dbReference type="NCBIfam" id="NF037995">
    <property type="entry name" value="TRAP_S1"/>
    <property type="match status" value="1"/>
</dbReference>
<evidence type="ECO:0000313" key="6">
    <source>
        <dbReference type="Proteomes" id="UP000011651"/>
    </source>
</evidence>
<dbReference type="GO" id="GO:0030288">
    <property type="term" value="C:outer membrane-bounded periplasmic space"/>
    <property type="evidence" value="ECO:0007669"/>
    <property type="project" value="InterPro"/>
</dbReference>
<accession>L9U815</accession>
<organism evidence="5 6">
    <name type="scientific">Vreelandella titanicae BH1</name>
    <dbReference type="NCBI Taxonomy" id="1204738"/>
    <lineage>
        <taxon>Bacteria</taxon>
        <taxon>Pseudomonadati</taxon>
        <taxon>Pseudomonadota</taxon>
        <taxon>Gammaproteobacteria</taxon>
        <taxon>Oceanospirillales</taxon>
        <taxon>Halomonadaceae</taxon>
        <taxon>Vreelandella</taxon>
    </lineage>
</organism>
<dbReference type="PANTHER" id="PTHR33376:SF4">
    <property type="entry name" value="SIALIC ACID-BINDING PERIPLASMIC PROTEIN SIAP"/>
    <property type="match status" value="1"/>
</dbReference>
<dbReference type="InterPro" id="IPR038404">
    <property type="entry name" value="TRAP_DctP_sf"/>
</dbReference>
<dbReference type="Proteomes" id="UP000011651">
    <property type="component" value="Unassembled WGS sequence"/>
</dbReference>
<dbReference type="NCBIfam" id="TIGR00787">
    <property type="entry name" value="dctP"/>
    <property type="match status" value="1"/>
</dbReference>
<proteinExistence type="inferred from homology"/>
<dbReference type="AlphaFoldDB" id="L9U815"/>
<sequence length="352" mass="39583">MRDATPTHANPREINSCNKQLTTPVCRRKTMIKQLITSAVLGAAMLGSHSLMAADFTLRFGHLANEQNIWHQAAEKFKQEVEANSDGQIEVRLYPSEQLGNEMDVINSIQLGTADMTITGESLQNWAPKAAMMAVPYAFRDSEHLHAAVNGDIGAEIEAQITERTNLVPLAWFERGPRELTSNRPIRTPDELDGLRLRVPNVPLFVDTWQAMGARPTPMAFSEVFTALQQNTLEGQENPLSLIESASFNEVQDYVNMTGHVRSWIYVVIGRNQLESMPEELQQVVRDAAQTMQEYQAELFVDDQARLEQALQERGMEFVEVDVDAFAEKARPAVLEALTEEQRELFDAIQDL</sequence>
<evidence type="ECO:0000256" key="4">
    <source>
        <dbReference type="ARBA" id="ARBA00022729"/>
    </source>
</evidence>
<comment type="similarity">
    <text evidence="2">Belongs to the bacterial solute-binding protein 7 family.</text>
</comment>
<dbReference type="Pfam" id="PF03480">
    <property type="entry name" value="DctP"/>
    <property type="match status" value="1"/>
</dbReference>
<reference evidence="5 6" key="1">
    <citation type="journal article" date="2013" name="Genome Announc.">
        <title>Draft Genome of the Marine Gammaproteobacterium Halomonas titanicae.</title>
        <authorList>
            <person name="Sanchez-Porro C."/>
            <person name="de la Haba R.R."/>
            <person name="Cruz-Hernandez N."/>
            <person name="Gonzalez J.M."/>
            <person name="Reyes-Guirao C."/>
            <person name="Navarro-Sampedro L."/>
            <person name="Carballo M."/>
            <person name="Ventosa A."/>
        </authorList>
    </citation>
    <scope>NUCLEOTIDE SEQUENCE [LARGE SCALE GENOMIC DNA]</scope>
    <source>
        <strain evidence="5 6">BH1</strain>
    </source>
</reference>
<evidence type="ECO:0000256" key="1">
    <source>
        <dbReference type="ARBA" id="ARBA00004196"/>
    </source>
</evidence>
<dbReference type="GO" id="GO:0055085">
    <property type="term" value="P:transmembrane transport"/>
    <property type="evidence" value="ECO:0007669"/>
    <property type="project" value="InterPro"/>
</dbReference>
<evidence type="ECO:0000313" key="5">
    <source>
        <dbReference type="EMBL" id="ELY21020.1"/>
    </source>
</evidence>
<dbReference type="PANTHER" id="PTHR33376">
    <property type="match status" value="1"/>
</dbReference>
<evidence type="ECO:0000256" key="3">
    <source>
        <dbReference type="ARBA" id="ARBA00022448"/>
    </source>
</evidence>
<dbReference type="InterPro" id="IPR004682">
    <property type="entry name" value="TRAP_DctP"/>
</dbReference>
<dbReference type="PIRSF" id="PIRSF006470">
    <property type="entry name" value="DctB"/>
    <property type="match status" value="1"/>
</dbReference>
<dbReference type="EMBL" id="AOPO01000009">
    <property type="protein sequence ID" value="ELY21020.1"/>
    <property type="molecule type" value="Genomic_DNA"/>
</dbReference>
<protein>
    <submittedName>
        <fullName evidence="5">TRAP dicarboxylate transporter, DctP subunit</fullName>
    </submittedName>
</protein>
<dbReference type="Gene3D" id="3.40.190.170">
    <property type="entry name" value="Bacterial extracellular solute-binding protein, family 7"/>
    <property type="match status" value="1"/>
</dbReference>
<dbReference type="InterPro" id="IPR018389">
    <property type="entry name" value="DctP_fam"/>
</dbReference>
<evidence type="ECO:0000256" key="2">
    <source>
        <dbReference type="ARBA" id="ARBA00009023"/>
    </source>
</evidence>